<reference evidence="1" key="1">
    <citation type="journal article" date="2014" name="Int. J. Syst. Evol. Microbiol.">
        <title>Complete genome sequence of Corynebacterium casei LMG S-19264T (=DSM 44701T), isolated from a smear-ripened cheese.</title>
        <authorList>
            <consortium name="US DOE Joint Genome Institute (JGI-PGF)"/>
            <person name="Walter F."/>
            <person name="Albersmeier A."/>
            <person name="Kalinowski J."/>
            <person name="Ruckert C."/>
        </authorList>
    </citation>
    <scope>NUCLEOTIDE SEQUENCE</scope>
    <source>
        <strain evidence="1">JCM 3346</strain>
    </source>
</reference>
<keyword evidence="2" id="KW-1185">Reference proteome</keyword>
<organism evidence="1 2">
    <name type="scientific">Agromyces mediolanus</name>
    <name type="common">Corynebacterium mediolanum</name>
    <dbReference type="NCBI Taxonomy" id="41986"/>
    <lineage>
        <taxon>Bacteria</taxon>
        <taxon>Bacillati</taxon>
        <taxon>Actinomycetota</taxon>
        <taxon>Actinomycetes</taxon>
        <taxon>Micrococcales</taxon>
        <taxon>Microbacteriaceae</taxon>
        <taxon>Agromyces</taxon>
    </lineage>
</organism>
<sequence>MEFADAVLATSTYAADLRRAELVLELRRAAEERAAGRTA</sequence>
<reference evidence="1" key="2">
    <citation type="submission" date="2020-09" db="EMBL/GenBank/DDBJ databases">
        <authorList>
            <person name="Sun Q."/>
            <person name="Ohkuma M."/>
        </authorList>
    </citation>
    <scope>NUCLEOTIDE SEQUENCE</scope>
    <source>
        <strain evidence="1">JCM 3346</strain>
    </source>
</reference>
<evidence type="ECO:0000313" key="1">
    <source>
        <dbReference type="EMBL" id="GGR38212.1"/>
    </source>
</evidence>
<gene>
    <name evidence="1" type="ORF">GCM10010196_35170</name>
</gene>
<proteinExistence type="predicted"/>
<protein>
    <submittedName>
        <fullName evidence="1">Uncharacterized protein</fullName>
    </submittedName>
</protein>
<evidence type="ECO:0000313" key="2">
    <source>
        <dbReference type="Proteomes" id="UP000610303"/>
    </source>
</evidence>
<accession>A0A918KX31</accession>
<comment type="caution">
    <text evidence="1">The sequence shown here is derived from an EMBL/GenBank/DDBJ whole genome shotgun (WGS) entry which is preliminary data.</text>
</comment>
<dbReference type="Proteomes" id="UP000610303">
    <property type="component" value="Unassembled WGS sequence"/>
</dbReference>
<dbReference type="EMBL" id="BMRJ01000008">
    <property type="protein sequence ID" value="GGR38212.1"/>
    <property type="molecule type" value="Genomic_DNA"/>
</dbReference>
<dbReference type="AlphaFoldDB" id="A0A918KX31"/>
<name>A0A918KX31_AGRME</name>